<gene>
    <name evidence="1" type="ORF">F5147DRAFT_777525</name>
</gene>
<dbReference type="EMBL" id="JABBWM010000060">
    <property type="protein sequence ID" value="KAG2098685.1"/>
    <property type="molecule type" value="Genomic_DNA"/>
</dbReference>
<dbReference type="OrthoDB" id="3269274at2759"/>
<proteinExistence type="predicted"/>
<evidence type="ECO:0000313" key="1">
    <source>
        <dbReference type="EMBL" id="KAG2098685.1"/>
    </source>
</evidence>
<dbReference type="AlphaFoldDB" id="A0A9P7F026"/>
<comment type="caution">
    <text evidence="1">The sequence shown here is derived from an EMBL/GenBank/DDBJ whole genome shotgun (WGS) entry which is preliminary data.</text>
</comment>
<dbReference type="Proteomes" id="UP000823399">
    <property type="component" value="Unassembled WGS sequence"/>
</dbReference>
<accession>A0A9P7F026</accession>
<keyword evidence="2" id="KW-1185">Reference proteome</keyword>
<organism evidence="1 2">
    <name type="scientific">Suillus discolor</name>
    <dbReference type="NCBI Taxonomy" id="1912936"/>
    <lineage>
        <taxon>Eukaryota</taxon>
        <taxon>Fungi</taxon>
        <taxon>Dikarya</taxon>
        <taxon>Basidiomycota</taxon>
        <taxon>Agaricomycotina</taxon>
        <taxon>Agaricomycetes</taxon>
        <taxon>Agaricomycetidae</taxon>
        <taxon>Boletales</taxon>
        <taxon>Suillineae</taxon>
        <taxon>Suillaceae</taxon>
        <taxon>Suillus</taxon>
    </lineage>
</organism>
<name>A0A9P7F026_9AGAM</name>
<evidence type="ECO:0000313" key="2">
    <source>
        <dbReference type="Proteomes" id="UP000823399"/>
    </source>
</evidence>
<reference evidence="1" key="1">
    <citation type="journal article" date="2020" name="New Phytol.">
        <title>Comparative genomics reveals dynamic genome evolution in host specialist ectomycorrhizal fungi.</title>
        <authorList>
            <person name="Lofgren L.A."/>
            <person name="Nguyen N.H."/>
            <person name="Vilgalys R."/>
            <person name="Ruytinx J."/>
            <person name="Liao H.L."/>
            <person name="Branco S."/>
            <person name="Kuo A."/>
            <person name="LaButti K."/>
            <person name="Lipzen A."/>
            <person name="Andreopoulos W."/>
            <person name="Pangilinan J."/>
            <person name="Riley R."/>
            <person name="Hundley H."/>
            <person name="Na H."/>
            <person name="Barry K."/>
            <person name="Grigoriev I.V."/>
            <person name="Stajich J.E."/>
            <person name="Kennedy P.G."/>
        </authorList>
    </citation>
    <scope>NUCLEOTIDE SEQUENCE</scope>
    <source>
        <strain evidence="1">FC423</strain>
    </source>
</reference>
<dbReference type="RefSeq" id="XP_041288933.1">
    <property type="nucleotide sequence ID" value="XM_041441995.1"/>
</dbReference>
<sequence>MSTPTKSQEKPPKSTNMLSATQAARFTMSGIAALHTSMFAKGFSNNEHQAVARALLRHDTHIDGTHYQTRKFGGLQSSYIGFNDTAKRTDERTLSHDVLVEVALQDVFDALTIQDRLDAENSLPIDIYITPHELHESSSKWIGGDIAVWDAKKENSSGHGKDALPVTKTLLKEYADKKQKKATGTCISTKSKVNDITQTLKAIENELNSLNCRTGAEVMLYMTRGSTDLPL</sequence>
<dbReference type="GeneID" id="64704254"/>
<protein>
    <submittedName>
        <fullName evidence="1">Uncharacterized protein</fullName>
    </submittedName>
</protein>